<comment type="function">
    <text evidence="1">Mitochondrial DNA endonuclease involved in intron homing.</text>
</comment>
<sequence length="188" mass="22043">SVLGDAYLNRRSGEGVRVCYRQSQIHKEYLFWLYELLYNRGYTTNLPPRQYTRTIGIKNGTLYYGYEFNTFTFRSFNWIHQLFYKKGKKVIPENIAEYLTPLALAVWIMDDGGWTNSGVRIATNSFELTEVKLLNEAIKSRYNLDTTIQKIYIKDKYSIYIKKQSITALISIIGPFMHPSMLYKLGIN</sequence>
<accession>A0A1X6MIC0</accession>
<gene>
    <name evidence="3" type="ORF">POSPLADRAFT_1083155</name>
</gene>
<evidence type="ECO:0000313" key="4">
    <source>
        <dbReference type="Proteomes" id="UP000194127"/>
    </source>
</evidence>
<feature type="domain" description="Homing endonuclease LAGLIDADG" evidence="2">
    <location>
        <begin position="2"/>
        <end position="169"/>
    </location>
</feature>
<dbReference type="RefSeq" id="XP_024332869.1">
    <property type="nucleotide sequence ID" value="XM_024483013.1"/>
</dbReference>
<organism evidence="3 4">
    <name type="scientific">Postia placenta MAD-698-R-SB12</name>
    <dbReference type="NCBI Taxonomy" id="670580"/>
    <lineage>
        <taxon>Eukaryota</taxon>
        <taxon>Fungi</taxon>
        <taxon>Dikarya</taxon>
        <taxon>Basidiomycota</taxon>
        <taxon>Agaricomycotina</taxon>
        <taxon>Agaricomycetes</taxon>
        <taxon>Polyporales</taxon>
        <taxon>Adustoporiaceae</taxon>
        <taxon>Rhodonia</taxon>
    </lineage>
</organism>
<dbReference type="InterPro" id="IPR027434">
    <property type="entry name" value="Homing_endonucl"/>
</dbReference>
<evidence type="ECO:0000256" key="1">
    <source>
        <dbReference type="ARBA" id="ARBA00002670"/>
    </source>
</evidence>
<evidence type="ECO:0000259" key="2">
    <source>
        <dbReference type="Pfam" id="PF03161"/>
    </source>
</evidence>
<proteinExistence type="predicted"/>
<dbReference type="GeneID" id="36327962"/>
<dbReference type="OrthoDB" id="3247136at2759"/>
<reference evidence="3 4" key="1">
    <citation type="submission" date="2017-04" db="EMBL/GenBank/DDBJ databases">
        <title>Genome Sequence of the Model Brown-Rot Fungus Postia placenta SB12.</title>
        <authorList>
            <consortium name="DOE Joint Genome Institute"/>
            <person name="Gaskell J."/>
            <person name="Kersten P."/>
            <person name="Larrondo L.F."/>
            <person name="Canessa P."/>
            <person name="Martinez D."/>
            <person name="Hibbett D."/>
            <person name="Schmoll M."/>
            <person name="Kubicek C.P."/>
            <person name="Martinez A.T."/>
            <person name="Yadav J."/>
            <person name="Master E."/>
            <person name="Magnuson J.K."/>
            <person name="James T."/>
            <person name="Yaver D."/>
            <person name="Berka R."/>
            <person name="Labutti K."/>
            <person name="Lipzen A."/>
            <person name="Aerts A."/>
            <person name="Barry K."/>
            <person name="Henrissat B."/>
            <person name="Blanchette R."/>
            <person name="Grigoriev I."/>
            <person name="Cullen D."/>
        </authorList>
    </citation>
    <scope>NUCLEOTIDE SEQUENCE [LARGE SCALE GENOMIC DNA]</scope>
    <source>
        <strain evidence="3 4">MAD-698-R-SB12</strain>
    </source>
</reference>
<dbReference type="AlphaFoldDB" id="A0A1X6MIC0"/>
<dbReference type="InterPro" id="IPR004860">
    <property type="entry name" value="LAGLIDADG_dom"/>
</dbReference>
<dbReference type="Proteomes" id="UP000194127">
    <property type="component" value="Unassembled WGS sequence"/>
</dbReference>
<name>A0A1X6MIC0_9APHY</name>
<keyword evidence="4" id="KW-1185">Reference proteome</keyword>
<dbReference type="Gene3D" id="3.10.28.10">
    <property type="entry name" value="Homing endonucleases"/>
    <property type="match status" value="2"/>
</dbReference>
<dbReference type="GO" id="GO:0004519">
    <property type="term" value="F:endonuclease activity"/>
    <property type="evidence" value="ECO:0007669"/>
    <property type="project" value="InterPro"/>
</dbReference>
<dbReference type="STRING" id="670580.A0A1X6MIC0"/>
<evidence type="ECO:0000313" key="3">
    <source>
        <dbReference type="EMBL" id="OSX56075.1"/>
    </source>
</evidence>
<feature type="non-terminal residue" evidence="3">
    <location>
        <position position="188"/>
    </location>
</feature>
<dbReference type="SUPFAM" id="SSF55608">
    <property type="entry name" value="Homing endonucleases"/>
    <property type="match status" value="1"/>
</dbReference>
<protein>
    <recommendedName>
        <fullName evidence="2">Homing endonuclease LAGLIDADG domain-containing protein</fullName>
    </recommendedName>
</protein>
<feature type="non-terminal residue" evidence="3">
    <location>
        <position position="1"/>
    </location>
</feature>
<dbReference type="EMBL" id="KZ110627">
    <property type="protein sequence ID" value="OSX56075.1"/>
    <property type="molecule type" value="Genomic_DNA"/>
</dbReference>
<dbReference type="Pfam" id="PF03161">
    <property type="entry name" value="LAGLIDADG_2"/>
    <property type="match status" value="1"/>
</dbReference>